<dbReference type="InterPro" id="IPR013783">
    <property type="entry name" value="Ig-like_fold"/>
</dbReference>
<protein>
    <submittedName>
        <fullName evidence="2">Matrix-remodeling-associated protein 5</fullName>
    </submittedName>
</protein>
<dbReference type="EMBL" id="JAOTOJ010000004">
    <property type="protein sequence ID" value="KAK9401911.1"/>
    <property type="molecule type" value="Genomic_DNA"/>
</dbReference>
<dbReference type="Pfam" id="PF07679">
    <property type="entry name" value="I-set"/>
    <property type="match status" value="1"/>
</dbReference>
<accession>A0AAW1BI21</accession>
<evidence type="ECO:0000313" key="3">
    <source>
        <dbReference type="Proteomes" id="UP001474421"/>
    </source>
</evidence>
<evidence type="ECO:0000259" key="1">
    <source>
        <dbReference type="Pfam" id="PF07679"/>
    </source>
</evidence>
<organism evidence="2 3">
    <name type="scientific">Crotalus adamanteus</name>
    <name type="common">Eastern diamondback rattlesnake</name>
    <dbReference type="NCBI Taxonomy" id="8729"/>
    <lineage>
        <taxon>Eukaryota</taxon>
        <taxon>Metazoa</taxon>
        <taxon>Chordata</taxon>
        <taxon>Craniata</taxon>
        <taxon>Vertebrata</taxon>
        <taxon>Euteleostomi</taxon>
        <taxon>Lepidosauria</taxon>
        <taxon>Squamata</taxon>
        <taxon>Bifurcata</taxon>
        <taxon>Unidentata</taxon>
        <taxon>Episquamata</taxon>
        <taxon>Toxicofera</taxon>
        <taxon>Serpentes</taxon>
        <taxon>Colubroidea</taxon>
        <taxon>Viperidae</taxon>
        <taxon>Crotalinae</taxon>
        <taxon>Crotalus</taxon>
    </lineage>
</organism>
<gene>
    <name evidence="2" type="ORF">NXF25_010267</name>
</gene>
<name>A0AAW1BI21_CROAD</name>
<proteinExistence type="predicted"/>
<sequence length="81" mass="9197">MNSLQSLNSRIKVFGNGTLVIHSVTDKDAGDYLCMARNKIGDDYVVLKVYQTLRSPGVFQMEVWLIPLCNQMTVEAEQRDM</sequence>
<dbReference type="AlphaFoldDB" id="A0AAW1BI21"/>
<dbReference type="Gene3D" id="2.60.40.10">
    <property type="entry name" value="Immunoglobulins"/>
    <property type="match status" value="1"/>
</dbReference>
<dbReference type="InterPro" id="IPR036179">
    <property type="entry name" value="Ig-like_dom_sf"/>
</dbReference>
<dbReference type="SUPFAM" id="SSF48726">
    <property type="entry name" value="Immunoglobulin"/>
    <property type="match status" value="1"/>
</dbReference>
<comment type="caution">
    <text evidence="2">The sequence shown here is derived from an EMBL/GenBank/DDBJ whole genome shotgun (WGS) entry which is preliminary data.</text>
</comment>
<feature type="domain" description="Immunoglobulin I-set" evidence="1">
    <location>
        <begin position="11"/>
        <end position="46"/>
    </location>
</feature>
<dbReference type="Proteomes" id="UP001474421">
    <property type="component" value="Unassembled WGS sequence"/>
</dbReference>
<dbReference type="InterPro" id="IPR013098">
    <property type="entry name" value="Ig_I-set"/>
</dbReference>
<keyword evidence="3" id="KW-1185">Reference proteome</keyword>
<reference evidence="2 3" key="1">
    <citation type="journal article" date="2024" name="Proc. Natl. Acad. Sci. U.S.A.">
        <title>The genetic regulatory architecture and epigenomic basis for age-related changes in rattlesnake venom.</title>
        <authorList>
            <person name="Hogan M.P."/>
            <person name="Holding M.L."/>
            <person name="Nystrom G.S."/>
            <person name="Colston T.J."/>
            <person name="Bartlett D.A."/>
            <person name="Mason A.J."/>
            <person name="Ellsworth S.A."/>
            <person name="Rautsaw R.M."/>
            <person name="Lawrence K.C."/>
            <person name="Strickland J.L."/>
            <person name="He B."/>
            <person name="Fraser P."/>
            <person name="Margres M.J."/>
            <person name="Gilbert D.M."/>
            <person name="Gibbs H.L."/>
            <person name="Parkinson C.L."/>
            <person name="Rokyta D.R."/>
        </authorList>
    </citation>
    <scope>NUCLEOTIDE SEQUENCE [LARGE SCALE GENOMIC DNA]</scope>
    <source>
        <strain evidence="2">DRR0105</strain>
    </source>
</reference>
<evidence type="ECO:0000313" key="2">
    <source>
        <dbReference type="EMBL" id="KAK9401911.1"/>
    </source>
</evidence>